<dbReference type="InterPro" id="IPR010326">
    <property type="entry name" value="EXOC3/Sec6"/>
</dbReference>
<dbReference type="Pfam" id="PF06046">
    <property type="entry name" value="Sec6"/>
    <property type="match status" value="1"/>
</dbReference>
<dbReference type="PROSITE" id="PS51068">
    <property type="entry name" value="FPG_CAT"/>
    <property type="match status" value="1"/>
</dbReference>
<feature type="compositionally biased region" description="Polar residues" evidence="2">
    <location>
        <begin position="64"/>
        <end position="77"/>
    </location>
</feature>
<evidence type="ECO:0000256" key="1">
    <source>
        <dbReference type="ARBA" id="ARBA00009447"/>
    </source>
</evidence>
<dbReference type="Ensembl" id="ENSNMLT00000007768.1">
    <property type="protein sequence ID" value="ENSNMLP00000006810.1"/>
    <property type="gene ID" value="ENSNMLG00000004933.1"/>
</dbReference>
<evidence type="ECO:0000313" key="5">
    <source>
        <dbReference type="Proteomes" id="UP000694523"/>
    </source>
</evidence>
<dbReference type="GO" id="GO:0006284">
    <property type="term" value="P:base-excision repair"/>
    <property type="evidence" value="ECO:0007669"/>
    <property type="project" value="InterPro"/>
</dbReference>
<dbReference type="PANTHER" id="PTHR21292">
    <property type="entry name" value="EXOCYST COMPLEX COMPONENT SEC6-RELATED"/>
    <property type="match status" value="1"/>
</dbReference>
<organism evidence="4 5">
    <name type="scientific">Neogobius melanostomus</name>
    <name type="common">round goby</name>
    <dbReference type="NCBI Taxonomy" id="47308"/>
    <lineage>
        <taxon>Eukaryota</taxon>
        <taxon>Metazoa</taxon>
        <taxon>Chordata</taxon>
        <taxon>Craniata</taxon>
        <taxon>Vertebrata</taxon>
        <taxon>Euteleostomi</taxon>
        <taxon>Actinopterygii</taxon>
        <taxon>Neopterygii</taxon>
        <taxon>Teleostei</taxon>
        <taxon>Neoteleostei</taxon>
        <taxon>Acanthomorphata</taxon>
        <taxon>Gobiaria</taxon>
        <taxon>Gobiiformes</taxon>
        <taxon>Gobioidei</taxon>
        <taxon>Gobiidae</taxon>
        <taxon>Benthophilinae</taxon>
        <taxon>Neogobiini</taxon>
        <taxon>Neogobius</taxon>
    </lineage>
</organism>
<name>A0A8C6SL30_9GOBI</name>
<protein>
    <submittedName>
        <fullName evidence="4">Exocyst complex component 3-like 4</fullName>
    </submittedName>
</protein>
<dbReference type="InterPro" id="IPR042532">
    <property type="entry name" value="EXOC3/Sec6_C"/>
</dbReference>
<dbReference type="GO" id="GO:0003906">
    <property type="term" value="F:DNA-(apurinic or apyrimidinic site) endonuclease activity"/>
    <property type="evidence" value="ECO:0007669"/>
    <property type="project" value="InterPro"/>
</dbReference>
<accession>A0A8C6SL30</accession>
<dbReference type="PANTHER" id="PTHR21292:SF7">
    <property type="entry name" value="EXOCYST COMPLEX COMPONENT 3-LIKE 2"/>
    <property type="match status" value="1"/>
</dbReference>
<dbReference type="Gene3D" id="1.10.357.70">
    <property type="entry name" value="Exocyst complex component Sec6, C-terminal domain"/>
    <property type="match status" value="1"/>
</dbReference>
<dbReference type="GO" id="GO:0008270">
    <property type="term" value="F:zinc ion binding"/>
    <property type="evidence" value="ECO:0007669"/>
    <property type="project" value="InterPro"/>
</dbReference>
<dbReference type="GO" id="GO:0000145">
    <property type="term" value="C:exocyst"/>
    <property type="evidence" value="ECO:0007669"/>
    <property type="project" value="InterPro"/>
</dbReference>
<evidence type="ECO:0000313" key="4">
    <source>
        <dbReference type="Ensembl" id="ENSNMLP00000006810.1"/>
    </source>
</evidence>
<dbReference type="GO" id="GO:0051601">
    <property type="term" value="P:exocyst localization"/>
    <property type="evidence" value="ECO:0007669"/>
    <property type="project" value="TreeGrafter"/>
</dbReference>
<dbReference type="GO" id="GO:0019104">
    <property type="term" value="F:DNA N-glycosylase activity"/>
    <property type="evidence" value="ECO:0007669"/>
    <property type="project" value="InterPro"/>
</dbReference>
<dbReference type="Proteomes" id="UP000694523">
    <property type="component" value="Unplaced"/>
</dbReference>
<dbReference type="GO" id="GO:0006887">
    <property type="term" value="P:exocytosis"/>
    <property type="evidence" value="ECO:0007669"/>
    <property type="project" value="InterPro"/>
</dbReference>
<dbReference type="GO" id="GO:0000149">
    <property type="term" value="F:SNARE binding"/>
    <property type="evidence" value="ECO:0007669"/>
    <property type="project" value="TreeGrafter"/>
</dbReference>
<dbReference type="InterPro" id="IPR012319">
    <property type="entry name" value="FPG_cat"/>
</dbReference>
<proteinExistence type="inferred from homology"/>
<feature type="region of interest" description="Disordered" evidence="2">
    <location>
        <begin position="1"/>
        <end position="149"/>
    </location>
</feature>
<feature type="compositionally biased region" description="Polar residues" evidence="2">
    <location>
        <begin position="96"/>
        <end position="119"/>
    </location>
</feature>
<dbReference type="AlphaFoldDB" id="A0A8C6SL30"/>
<comment type="similarity">
    <text evidence="1">Belongs to the SEC6 family.</text>
</comment>
<sequence length="774" mass="89511">MASVEEDSVSVHSAGRTPKEPLGMVKSLRSSFRKAASKSPLSPVNKTPKTKDNQDSTCPPSPNPSIGSLSPLKNMSFFQKKDSFSSPSPKNKGMPRSSTDPNFGTNTLLQRGAQKSRSWFGTKKERKDLTVPESEGLQEEERDIKPCEEEVEEGEEELEEEMEEVYKLPELPHTPLSVMQINKLIENEVFEEAYVNLLALRQEFQSEASECGADAPITLAKKEKDLNLLYSELKGKVCTIVRDSNSVPARNKKLLEFVSRIIQEEERRAADLGALPGSWMDFWRSAVRDGVQTKVDRVQLETRDQNTSWLAVHLGILGETVVSDLEGVRRELRWSYPPSFRVFSEYVRSYNAVLGRHVKRLETQTTEKKDIHALLNWVLNRYKSESVMGHVSLQVDMREETVELELEPEFITQLKDKYCNKVKEDMRAALDNITKLEHSEFWRDRKEPEATEEGVLLSDMHMDIWTQVKGVITHSRVLELEHRVSCSCLQELRQFPKRFDSEFRRQCDVLRPQRIWTQYHITYINSFSTLLEHMEGYRQACPSEVESLSNEIKWFTVGLLQDLQDQFKEHVKIPLRRMMTRKWLSNDEDFKVLYQGTDELSAHCSVMKKPHSQELASALHLHVSQEYLGQLMKNNYSCKNRKHEKAANKIRTQWGELQELFRHMESSHEWLYPIGGALCDIIGQKHASEIKNHLWPIVLHCPDFSRKHLVAVLWFRGLVRGREHRQILQNLSALKKDIPIPDKKRVLFSEMQVTVNTDCFTNLPFSCLSFIPQN</sequence>
<reference evidence="4" key="1">
    <citation type="submission" date="2025-08" db="UniProtKB">
        <authorList>
            <consortium name="Ensembl"/>
        </authorList>
    </citation>
    <scope>IDENTIFICATION</scope>
</reference>
<keyword evidence="5" id="KW-1185">Reference proteome</keyword>
<evidence type="ECO:0000256" key="2">
    <source>
        <dbReference type="SAM" id="MobiDB-lite"/>
    </source>
</evidence>
<reference evidence="4" key="2">
    <citation type="submission" date="2025-09" db="UniProtKB">
        <authorList>
            <consortium name="Ensembl"/>
        </authorList>
    </citation>
    <scope>IDENTIFICATION</scope>
</reference>
<evidence type="ECO:0000259" key="3">
    <source>
        <dbReference type="PROSITE" id="PS51068"/>
    </source>
</evidence>
<feature type="domain" description="Formamidopyrimidine-DNA glycosylase catalytic" evidence="3">
    <location>
        <begin position="169"/>
        <end position="341"/>
    </location>
</feature>